<dbReference type="GO" id="GO:0042597">
    <property type="term" value="C:periplasmic space"/>
    <property type="evidence" value="ECO:0007669"/>
    <property type="project" value="InterPro"/>
</dbReference>
<feature type="region of interest" description="Disordered" evidence="1">
    <location>
        <begin position="222"/>
        <end position="248"/>
    </location>
</feature>
<gene>
    <name evidence="3" type="ORF">DCF15_20165</name>
</gene>
<evidence type="ECO:0000256" key="2">
    <source>
        <dbReference type="SAM" id="SignalP"/>
    </source>
</evidence>
<reference evidence="3 4" key="2">
    <citation type="submission" date="2018-06" db="EMBL/GenBank/DDBJ databases">
        <title>Metagenomic assembly of (sub)arctic Cyanobacteria and their associated microbiome from non-axenic cultures.</title>
        <authorList>
            <person name="Baurain D."/>
        </authorList>
    </citation>
    <scope>NUCLEOTIDE SEQUENCE [LARGE SCALE GENOMIC DNA]</scope>
    <source>
        <strain evidence="3">ULC027bin1</strain>
    </source>
</reference>
<protein>
    <recommendedName>
        <fullName evidence="5">P pilus assembly/Cpx signaling pathway, periplasmic inhibitor/zinc-resistance associated protein</fullName>
    </recommendedName>
</protein>
<feature type="signal peptide" evidence="2">
    <location>
        <begin position="1"/>
        <end position="20"/>
    </location>
</feature>
<reference evidence="4" key="1">
    <citation type="submission" date="2018-04" db="EMBL/GenBank/DDBJ databases">
        <authorList>
            <person name="Cornet L."/>
        </authorList>
    </citation>
    <scope>NUCLEOTIDE SEQUENCE [LARGE SCALE GENOMIC DNA]</scope>
</reference>
<name>A0A2W4WN02_9CYAN</name>
<evidence type="ECO:0000256" key="1">
    <source>
        <dbReference type="SAM" id="MobiDB-lite"/>
    </source>
</evidence>
<dbReference type="AlphaFoldDB" id="A0A2W4WN02"/>
<dbReference type="Pfam" id="PF07813">
    <property type="entry name" value="LTXXQ"/>
    <property type="match status" value="2"/>
</dbReference>
<proteinExistence type="predicted"/>
<feature type="compositionally biased region" description="Gly residues" evidence="1">
    <location>
        <begin position="129"/>
        <end position="142"/>
    </location>
</feature>
<evidence type="ECO:0000313" key="4">
    <source>
        <dbReference type="Proteomes" id="UP000249794"/>
    </source>
</evidence>
<evidence type="ECO:0000313" key="3">
    <source>
        <dbReference type="EMBL" id="PZO46514.1"/>
    </source>
</evidence>
<dbReference type="EMBL" id="QBMP01000306">
    <property type="protein sequence ID" value="PZO46514.1"/>
    <property type="molecule type" value="Genomic_DNA"/>
</dbReference>
<dbReference type="Gene3D" id="1.20.120.1490">
    <property type="match status" value="1"/>
</dbReference>
<evidence type="ECO:0008006" key="5">
    <source>
        <dbReference type="Google" id="ProtNLM"/>
    </source>
</evidence>
<keyword evidence="2" id="KW-0732">Signal</keyword>
<sequence length="248" mass="27197">MKANFKVISFGGLVALSLCAAPFNLVKPAQAEGGQPGHRLEQLNLSAAQSTQIEAIHTNSHSQIEAVLTPEQRAVVESSGSKREAMRSLDLSDEQRSQIKTIRDNTRTEINAVLTAEQQQQLAAMPEGGPRGGRGGNHGGQRGSRLEDLNLTDAQTAEIEAIRTATRSQSEAVLTPEQRAIVANSDSPRELTREAMRSLDLTDAQREQLRTIHEDSRQKIEAVLTDEQRQQLPQRPERPESRSGQPTN</sequence>
<dbReference type="Proteomes" id="UP000249794">
    <property type="component" value="Unassembled WGS sequence"/>
</dbReference>
<comment type="caution">
    <text evidence="3">The sequence shown here is derived from an EMBL/GenBank/DDBJ whole genome shotgun (WGS) entry which is preliminary data.</text>
</comment>
<feature type="region of interest" description="Disordered" evidence="1">
    <location>
        <begin position="120"/>
        <end position="147"/>
    </location>
</feature>
<feature type="chain" id="PRO_5016041280" description="P pilus assembly/Cpx signaling pathway, periplasmic inhibitor/zinc-resistance associated protein" evidence="2">
    <location>
        <begin position="21"/>
        <end position="248"/>
    </location>
</feature>
<accession>A0A2W4WN02</accession>
<organism evidence="3 4">
    <name type="scientific">Phormidesmis priestleyi</name>
    <dbReference type="NCBI Taxonomy" id="268141"/>
    <lineage>
        <taxon>Bacteria</taxon>
        <taxon>Bacillati</taxon>
        <taxon>Cyanobacteriota</taxon>
        <taxon>Cyanophyceae</taxon>
        <taxon>Leptolyngbyales</taxon>
        <taxon>Leptolyngbyaceae</taxon>
        <taxon>Phormidesmis</taxon>
    </lineage>
</organism>
<dbReference type="InterPro" id="IPR012899">
    <property type="entry name" value="LTXXQ"/>
</dbReference>